<dbReference type="PRINTS" id="PR00024">
    <property type="entry name" value="HOMEOBOX"/>
</dbReference>
<proteinExistence type="evidence at transcript level"/>
<dbReference type="InterPro" id="IPR042247">
    <property type="entry name" value="TLX1/2/3"/>
</dbReference>
<dbReference type="GO" id="GO:0000978">
    <property type="term" value="F:RNA polymerase II cis-regulatory region sequence-specific DNA binding"/>
    <property type="evidence" value="ECO:0007669"/>
    <property type="project" value="TreeGrafter"/>
</dbReference>
<feature type="compositionally biased region" description="Basic and acidic residues" evidence="8">
    <location>
        <begin position="79"/>
        <end position="94"/>
    </location>
</feature>
<keyword evidence="2" id="KW-0217">Developmental protein</keyword>
<keyword evidence="5 6" id="KW-0539">Nucleus</keyword>
<dbReference type="FunFam" id="1.10.10.60:FF:000040">
    <property type="entry name" value="T-cell leukemia homeobox protein 3"/>
    <property type="match status" value="1"/>
</dbReference>
<dbReference type="PROSITE" id="PS00027">
    <property type="entry name" value="HOMEOBOX_1"/>
    <property type="match status" value="1"/>
</dbReference>
<feature type="compositionally biased region" description="Low complexity" evidence="8">
    <location>
        <begin position="38"/>
        <end position="53"/>
    </location>
</feature>
<dbReference type="InterPro" id="IPR009057">
    <property type="entry name" value="Homeodomain-like_sf"/>
</dbReference>
<comment type="subcellular location">
    <subcellularLocation>
        <location evidence="1 6 7">Nucleus</location>
    </subcellularLocation>
</comment>
<evidence type="ECO:0000313" key="10">
    <source>
        <dbReference type="EMBL" id="ABQ10643.1"/>
    </source>
</evidence>
<name>A5HKM7_PLADU</name>
<dbReference type="GO" id="GO:0005634">
    <property type="term" value="C:nucleus"/>
    <property type="evidence" value="ECO:0007669"/>
    <property type="project" value="UniProtKB-SubCell"/>
</dbReference>
<dbReference type="PROSITE" id="PS00032">
    <property type="entry name" value="ANTENNAPEDIA"/>
    <property type="match status" value="1"/>
</dbReference>
<dbReference type="Pfam" id="PF00046">
    <property type="entry name" value="Homeodomain"/>
    <property type="match status" value="1"/>
</dbReference>
<dbReference type="GO" id="GO:0048513">
    <property type="term" value="P:animal organ development"/>
    <property type="evidence" value="ECO:0007669"/>
    <property type="project" value="TreeGrafter"/>
</dbReference>
<dbReference type="GO" id="GO:0000981">
    <property type="term" value="F:DNA-binding transcription factor activity, RNA polymerase II-specific"/>
    <property type="evidence" value="ECO:0007669"/>
    <property type="project" value="InterPro"/>
</dbReference>
<dbReference type="Gene3D" id="1.10.10.60">
    <property type="entry name" value="Homeodomain-like"/>
    <property type="match status" value="1"/>
</dbReference>
<dbReference type="SUPFAM" id="SSF46689">
    <property type="entry name" value="Homeodomain-like"/>
    <property type="match status" value="1"/>
</dbReference>
<dbReference type="SMART" id="SM00389">
    <property type="entry name" value="HOX"/>
    <property type="match status" value="1"/>
</dbReference>
<evidence type="ECO:0000256" key="6">
    <source>
        <dbReference type="PROSITE-ProRule" id="PRU00108"/>
    </source>
</evidence>
<dbReference type="InterPro" id="IPR017970">
    <property type="entry name" value="Homeobox_CS"/>
</dbReference>
<dbReference type="AlphaFoldDB" id="A5HKM7"/>
<evidence type="ECO:0000256" key="1">
    <source>
        <dbReference type="ARBA" id="ARBA00004123"/>
    </source>
</evidence>
<feature type="DNA-binding region" description="Homeobox" evidence="6">
    <location>
        <begin position="190"/>
        <end position="249"/>
    </location>
</feature>
<dbReference type="InterPro" id="IPR020479">
    <property type="entry name" value="HD_metazoa"/>
</dbReference>
<evidence type="ECO:0000256" key="7">
    <source>
        <dbReference type="RuleBase" id="RU000682"/>
    </source>
</evidence>
<dbReference type="EMBL" id="EF535840">
    <property type="protein sequence ID" value="ABQ10643.1"/>
    <property type="molecule type" value="mRNA"/>
</dbReference>
<keyword evidence="4 6" id="KW-0371">Homeobox</keyword>
<feature type="domain" description="Homeobox" evidence="9">
    <location>
        <begin position="188"/>
        <end position="248"/>
    </location>
</feature>
<protein>
    <submittedName>
        <fullName evidence="10">Homeodomain protein Tlx</fullName>
    </submittedName>
</protein>
<organism evidence="10">
    <name type="scientific">Platynereis dumerilii</name>
    <name type="common">Dumeril's clam worm</name>
    <dbReference type="NCBI Taxonomy" id="6359"/>
    <lineage>
        <taxon>Eukaryota</taxon>
        <taxon>Metazoa</taxon>
        <taxon>Spiralia</taxon>
        <taxon>Lophotrochozoa</taxon>
        <taxon>Annelida</taxon>
        <taxon>Polychaeta</taxon>
        <taxon>Errantia</taxon>
        <taxon>Phyllodocida</taxon>
        <taxon>Nereididae</taxon>
        <taxon>Platynereis</taxon>
    </lineage>
</organism>
<sequence>MDIDENSMESVDIETRSTPSPADRGCGSVSPPVAVDASPGSSRSTPGPSSSPGHQEHSPTNSGKLSFGISRILSDDMGASDKPHHDSTPHSAHPRDLLQHSMAYSARIFGAPYPVVLGRAGSPEAGESPGLIRVPIHRPVPFSPHPHNVPNPHSPGFSPLMFPWMQDRKDRLTVSRRIGHPYQNRTPPKRKKPRTSFTRLQIIELEKRFHRQKYLASAERSALAKSLKMTDAQVKTWFQNRRTKWRRQTAEEREAERQAASRFMLGLQAEAGGSIYKNPDPLCMNNASLHALQRLQPWADEKGNIDGERPAYLNASSLHSPASVL</sequence>
<reference evidence="10" key="1">
    <citation type="journal article" date="2008" name="Dev. Biol.">
        <title>Complementary striped expression patterns of NK homeobox genes during segment formation in the annelid Platynereis.</title>
        <authorList>
            <person name="Saudemont A."/>
            <person name="Dray N."/>
            <person name="Hudry B."/>
            <person name="Le Gouar M."/>
            <person name="Vervoort M."/>
            <person name="Balavoine G."/>
        </authorList>
    </citation>
    <scope>NUCLEOTIDE SEQUENCE</scope>
</reference>
<evidence type="ECO:0000256" key="2">
    <source>
        <dbReference type="ARBA" id="ARBA00022473"/>
    </source>
</evidence>
<evidence type="ECO:0000256" key="5">
    <source>
        <dbReference type="ARBA" id="ARBA00023242"/>
    </source>
</evidence>
<evidence type="ECO:0000256" key="8">
    <source>
        <dbReference type="SAM" id="MobiDB-lite"/>
    </source>
</evidence>
<accession>A5HKM7</accession>
<feature type="region of interest" description="Disordered" evidence="8">
    <location>
        <begin position="1"/>
        <end position="94"/>
    </location>
</feature>
<dbReference type="PROSITE" id="PS50071">
    <property type="entry name" value="HOMEOBOX_2"/>
    <property type="match status" value="1"/>
</dbReference>
<dbReference type="PANTHER" id="PTHR45921:SF6">
    <property type="entry name" value="C15"/>
    <property type="match status" value="1"/>
</dbReference>
<keyword evidence="3 6" id="KW-0238">DNA-binding</keyword>
<evidence type="ECO:0000259" key="9">
    <source>
        <dbReference type="PROSITE" id="PS50071"/>
    </source>
</evidence>
<dbReference type="InterPro" id="IPR001827">
    <property type="entry name" value="Homeobox_Antennapedia_CS"/>
</dbReference>
<dbReference type="PANTHER" id="PTHR45921">
    <property type="entry name" value="IP01054P"/>
    <property type="match status" value="1"/>
</dbReference>
<dbReference type="CDD" id="cd00086">
    <property type="entry name" value="homeodomain"/>
    <property type="match status" value="1"/>
</dbReference>
<dbReference type="InterPro" id="IPR001356">
    <property type="entry name" value="HD"/>
</dbReference>
<evidence type="ECO:0000256" key="3">
    <source>
        <dbReference type="ARBA" id="ARBA00023125"/>
    </source>
</evidence>
<evidence type="ECO:0000256" key="4">
    <source>
        <dbReference type="ARBA" id="ARBA00023155"/>
    </source>
</evidence>